<proteinExistence type="predicted"/>
<keyword evidence="7" id="KW-1185">Reference proteome</keyword>
<evidence type="ECO:0000256" key="1">
    <source>
        <dbReference type="ARBA" id="ARBA00022448"/>
    </source>
</evidence>
<evidence type="ECO:0000256" key="4">
    <source>
        <dbReference type="ARBA" id="ARBA00022840"/>
    </source>
</evidence>
<dbReference type="EMBL" id="VFMN01000001">
    <property type="protein sequence ID" value="TQJ08242.1"/>
    <property type="molecule type" value="Genomic_DNA"/>
</dbReference>
<name>A0A542DYR4_9MICO</name>
<evidence type="ECO:0000313" key="7">
    <source>
        <dbReference type="Proteomes" id="UP000317893"/>
    </source>
</evidence>
<dbReference type="PANTHER" id="PTHR43790">
    <property type="entry name" value="CARBOHYDRATE TRANSPORT ATP-BINDING PROTEIN MG119-RELATED"/>
    <property type="match status" value="1"/>
</dbReference>
<reference evidence="6 7" key="1">
    <citation type="submission" date="2019-06" db="EMBL/GenBank/DDBJ databases">
        <title>Sequencing the genomes of 1000 actinobacteria strains.</title>
        <authorList>
            <person name="Klenk H.-P."/>
        </authorList>
    </citation>
    <scope>NUCLEOTIDE SEQUENCE [LARGE SCALE GENOMIC DNA]</scope>
    <source>
        <strain evidence="6 7">DSM 18607</strain>
    </source>
</reference>
<evidence type="ECO:0000256" key="3">
    <source>
        <dbReference type="ARBA" id="ARBA00022741"/>
    </source>
</evidence>
<dbReference type="InterPro" id="IPR003593">
    <property type="entry name" value="AAA+_ATPase"/>
</dbReference>
<comment type="caution">
    <text evidence="6">The sequence shown here is derived from an EMBL/GenBank/DDBJ whole genome shotgun (WGS) entry which is preliminary data.</text>
</comment>
<sequence length="480" mass="51449">MPHTLLEIRGLHQYRGFRHVLRGLDLTIGHAEILGLVGRNGSGKSTLIKTVGGQLAPREGTMLLDGAPYGPQSPAQAREAGVSVIEQDFAVAPEVTVVENMLRHTDLAQAPRQEQLMRGVQVLGRTGFDLDLERPFGELDPAGQALAEVLRVQAEGARLVIFDEVSAVLDDLEISQLHAAARLLRESGCSILHIAHRLEEVTALSDRVAVVRDGVVVEVVDADRAEADDLVRAMLDRGLPERHQAQRPAGREVLTVRGLAADGLAEPVDLTLHGGQVLGVVGLRTSGARDLVLALARQAEAHTDGRVAHVAGRSDDQLEARQSDVLTAGLEGLDEHERLQAAFVRAIEFEMETSNLHAPVKNLSGGDQQKASIASVAETTADVVVLEHPTRGVDVGARTRAYDVVDELVARGKAVVVLTSDLSEVLSMCDRVAVLHQGRVVAVLDTADVDEDVVMDYALTGASAPRRVSREGGRRSAPRH</sequence>
<feature type="domain" description="ABC transporter" evidence="5">
    <location>
        <begin position="6"/>
        <end position="462"/>
    </location>
</feature>
<evidence type="ECO:0000259" key="5">
    <source>
        <dbReference type="PROSITE" id="PS50893"/>
    </source>
</evidence>
<protein>
    <submittedName>
        <fullName evidence="6">Ribose transport system ATP-binding protein</fullName>
    </submittedName>
</protein>
<dbReference type="OrthoDB" id="39350at2"/>
<dbReference type="PANTHER" id="PTHR43790:SF9">
    <property type="entry name" value="GALACTOFURANOSE TRANSPORTER ATP-BINDING PROTEIN YTFR"/>
    <property type="match status" value="1"/>
</dbReference>
<dbReference type="Proteomes" id="UP000317893">
    <property type="component" value="Unassembled WGS sequence"/>
</dbReference>
<dbReference type="InterPro" id="IPR027417">
    <property type="entry name" value="P-loop_NTPase"/>
</dbReference>
<dbReference type="GO" id="GO:0016887">
    <property type="term" value="F:ATP hydrolysis activity"/>
    <property type="evidence" value="ECO:0007669"/>
    <property type="project" value="InterPro"/>
</dbReference>
<keyword evidence="3" id="KW-0547">Nucleotide-binding</keyword>
<dbReference type="InterPro" id="IPR050107">
    <property type="entry name" value="ABC_carbohydrate_import_ATPase"/>
</dbReference>
<gene>
    <name evidence="6" type="ORF">FB458_1326</name>
</gene>
<dbReference type="Pfam" id="PF00005">
    <property type="entry name" value="ABC_tran"/>
    <property type="match status" value="1"/>
</dbReference>
<organism evidence="6 7">
    <name type="scientific">Lapillicoccus jejuensis</name>
    <dbReference type="NCBI Taxonomy" id="402171"/>
    <lineage>
        <taxon>Bacteria</taxon>
        <taxon>Bacillati</taxon>
        <taxon>Actinomycetota</taxon>
        <taxon>Actinomycetes</taxon>
        <taxon>Micrococcales</taxon>
        <taxon>Intrasporangiaceae</taxon>
        <taxon>Lapillicoccus</taxon>
    </lineage>
</organism>
<dbReference type="Gene3D" id="3.40.50.300">
    <property type="entry name" value="P-loop containing nucleotide triphosphate hydrolases"/>
    <property type="match status" value="2"/>
</dbReference>
<dbReference type="PROSITE" id="PS50893">
    <property type="entry name" value="ABC_TRANSPORTER_2"/>
    <property type="match status" value="1"/>
</dbReference>
<dbReference type="InterPro" id="IPR003439">
    <property type="entry name" value="ABC_transporter-like_ATP-bd"/>
</dbReference>
<dbReference type="SUPFAM" id="SSF52540">
    <property type="entry name" value="P-loop containing nucleoside triphosphate hydrolases"/>
    <property type="match status" value="2"/>
</dbReference>
<dbReference type="RefSeq" id="WP_141847781.1">
    <property type="nucleotide sequence ID" value="NZ_BAAAPR010000002.1"/>
</dbReference>
<dbReference type="PROSITE" id="PS00211">
    <property type="entry name" value="ABC_TRANSPORTER_1"/>
    <property type="match status" value="1"/>
</dbReference>
<evidence type="ECO:0000313" key="6">
    <source>
        <dbReference type="EMBL" id="TQJ08242.1"/>
    </source>
</evidence>
<dbReference type="AlphaFoldDB" id="A0A542DYR4"/>
<accession>A0A542DYR4</accession>
<dbReference type="SMART" id="SM00382">
    <property type="entry name" value="AAA"/>
    <property type="match status" value="1"/>
</dbReference>
<dbReference type="InterPro" id="IPR017871">
    <property type="entry name" value="ABC_transporter-like_CS"/>
</dbReference>
<evidence type="ECO:0000256" key="2">
    <source>
        <dbReference type="ARBA" id="ARBA00022737"/>
    </source>
</evidence>
<dbReference type="GO" id="GO:0005524">
    <property type="term" value="F:ATP binding"/>
    <property type="evidence" value="ECO:0007669"/>
    <property type="project" value="UniProtKB-KW"/>
</dbReference>
<keyword evidence="1" id="KW-0813">Transport</keyword>
<keyword evidence="2" id="KW-0677">Repeat</keyword>
<keyword evidence="4 6" id="KW-0067">ATP-binding</keyword>